<dbReference type="Pfam" id="PF12833">
    <property type="entry name" value="HTH_18"/>
    <property type="match status" value="1"/>
</dbReference>
<keyword evidence="6" id="KW-1185">Reference proteome</keyword>
<dbReference type="RefSeq" id="WP_379997899.1">
    <property type="nucleotide sequence ID" value="NZ_JBHSGN010000090.1"/>
</dbReference>
<dbReference type="PROSITE" id="PS01124">
    <property type="entry name" value="HTH_ARAC_FAMILY_2"/>
    <property type="match status" value="1"/>
</dbReference>
<keyword evidence="3" id="KW-0804">Transcription</keyword>
<evidence type="ECO:0000256" key="1">
    <source>
        <dbReference type="ARBA" id="ARBA00023015"/>
    </source>
</evidence>
<evidence type="ECO:0000313" key="6">
    <source>
        <dbReference type="Proteomes" id="UP001596023"/>
    </source>
</evidence>
<dbReference type="PANTHER" id="PTHR46796">
    <property type="entry name" value="HTH-TYPE TRANSCRIPTIONAL ACTIVATOR RHAS-RELATED"/>
    <property type="match status" value="1"/>
</dbReference>
<reference evidence="6" key="1">
    <citation type="journal article" date="2019" name="Int. J. Syst. Evol. Microbiol.">
        <title>The Global Catalogue of Microorganisms (GCM) 10K type strain sequencing project: providing services to taxonomists for standard genome sequencing and annotation.</title>
        <authorList>
            <consortium name="The Broad Institute Genomics Platform"/>
            <consortium name="The Broad Institute Genome Sequencing Center for Infectious Disease"/>
            <person name="Wu L."/>
            <person name="Ma J."/>
        </authorList>
    </citation>
    <scope>NUCLEOTIDE SEQUENCE [LARGE SCALE GENOMIC DNA]</scope>
    <source>
        <strain evidence="6">CCUG 66188</strain>
    </source>
</reference>
<dbReference type="Gene3D" id="1.10.10.60">
    <property type="entry name" value="Homeodomain-like"/>
    <property type="match status" value="1"/>
</dbReference>
<name>A0ABV9KYQ4_9BACT</name>
<sequence length="270" mass="31803">MNESNIAKLINFSCHSSDFREGEHFTSIHSLGMVISGVMDLDDGQRKQKFEKGDLYSVRKNHLLKFVKYPPVNGEFKSLTISFDEELLLDFSREYNYKSGIKQKSTAYVTFQDDKSLISFMQSLLEYKEIWDDSDIRLIRLKQKEALILMLKYDINFKDVLFDFSKPYKIDLEDFMNKNYHFNVRLDKFAYLTGRSLATFKRDFQKTFGTSPRNWLQQKRLQEAHYLISETGKTSSDVYLDLGFENLSHFSYAFKKQFGYPPSSVVKQNK</sequence>
<evidence type="ECO:0000256" key="3">
    <source>
        <dbReference type="ARBA" id="ARBA00023163"/>
    </source>
</evidence>
<protein>
    <submittedName>
        <fullName evidence="5">Helix-turn-helix domain-containing protein</fullName>
    </submittedName>
</protein>
<keyword evidence="2" id="KW-0238">DNA-binding</keyword>
<dbReference type="InterPro" id="IPR018060">
    <property type="entry name" value="HTH_AraC"/>
</dbReference>
<dbReference type="Proteomes" id="UP001596023">
    <property type="component" value="Unassembled WGS sequence"/>
</dbReference>
<gene>
    <name evidence="5" type="ORF">ACFO6W_15210</name>
</gene>
<dbReference type="SUPFAM" id="SSF46689">
    <property type="entry name" value="Homeodomain-like"/>
    <property type="match status" value="2"/>
</dbReference>
<feature type="domain" description="HTH araC/xylS-type" evidence="4">
    <location>
        <begin position="170"/>
        <end position="268"/>
    </location>
</feature>
<dbReference type="InterPro" id="IPR054015">
    <property type="entry name" value="ExsA-like_N"/>
</dbReference>
<dbReference type="Pfam" id="PF22200">
    <property type="entry name" value="ExsA_N"/>
    <property type="match status" value="1"/>
</dbReference>
<dbReference type="EMBL" id="JBHSGN010000090">
    <property type="protein sequence ID" value="MFC4675049.1"/>
    <property type="molecule type" value="Genomic_DNA"/>
</dbReference>
<organism evidence="5 6">
    <name type="scientific">Dysgonomonas termitidis</name>
    <dbReference type="NCBI Taxonomy" id="1516126"/>
    <lineage>
        <taxon>Bacteria</taxon>
        <taxon>Pseudomonadati</taxon>
        <taxon>Bacteroidota</taxon>
        <taxon>Bacteroidia</taxon>
        <taxon>Bacteroidales</taxon>
        <taxon>Dysgonomonadaceae</taxon>
        <taxon>Dysgonomonas</taxon>
    </lineage>
</organism>
<keyword evidence="1" id="KW-0805">Transcription regulation</keyword>
<accession>A0ABV9KYQ4</accession>
<comment type="caution">
    <text evidence="5">The sequence shown here is derived from an EMBL/GenBank/DDBJ whole genome shotgun (WGS) entry which is preliminary data.</text>
</comment>
<dbReference type="InterPro" id="IPR009057">
    <property type="entry name" value="Homeodomain-like_sf"/>
</dbReference>
<dbReference type="SMART" id="SM00342">
    <property type="entry name" value="HTH_ARAC"/>
    <property type="match status" value="1"/>
</dbReference>
<dbReference type="InterPro" id="IPR050204">
    <property type="entry name" value="AraC_XylS_family_regulators"/>
</dbReference>
<evidence type="ECO:0000256" key="2">
    <source>
        <dbReference type="ARBA" id="ARBA00023125"/>
    </source>
</evidence>
<proteinExistence type="predicted"/>
<evidence type="ECO:0000259" key="4">
    <source>
        <dbReference type="PROSITE" id="PS01124"/>
    </source>
</evidence>
<evidence type="ECO:0000313" key="5">
    <source>
        <dbReference type="EMBL" id="MFC4675049.1"/>
    </source>
</evidence>